<dbReference type="InterPro" id="IPR016181">
    <property type="entry name" value="Acyl_CoA_acyltransferase"/>
</dbReference>
<evidence type="ECO:0000313" key="4">
    <source>
        <dbReference type="Proteomes" id="UP000729733"/>
    </source>
</evidence>
<dbReference type="Gene3D" id="3.40.630.30">
    <property type="match status" value="1"/>
</dbReference>
<accession>A0A964FKZ6</accession>
<name>A0A964FKZ6_9CYAN</name>
<dbReference type="GO" id="GO:0008080">
    <property type="term" value="F:N-acetyltransferase activity"/>
    <property type="evidence" value="ECO:0007669"/>
    <property type="project" value="InterPro"/>
</dbReference>
<reference evidence="3" key="1">
    <citation type="journal article" date="2021" name="Antonie Van Leeuwenhoek">
        <title>Draft genome and description of Waterburya agarophytonicola gen. nov. sp. nov. (Pleurocapsales, Cyanobacteria): a seaweed symbiont.</title>
        <authorList>
            <person name="Bonthond G."/>
            <person name="Shalygin S."/>
            <person name="Bayer T."/>
            <person name="Weinberger F."/>
        </authorList>
    </citation>
    <scope>NUCLEOTIDE SEQUENCE</scope>
    <source>
        <strain evidence="3">KI4</strain>
    </source>
</reference>
<dbReference type="SUPFAM" id="SSF55729">
    <property type="entry name" value="Acyl-CoA N-acyltransferases (Nat)"/>
    <property type="match status" value="1"/>
</dbReference>
<dbReference type="RefSeq" id="WP_229642167.1">
    <property type="nucleotide sequence ID" value="NZ_JADWDC010000065.1"/>
</dbReference>
<comment type="caution">
    <text evidence="3">The sequence shown here is derived from an EMBL/GenBank/DDBJ whole genome shotgun (WGS) entry which is preliminary data.</text>
</comment>
<dbReference type="PROSITE" id="PS51186">
    <property type="entry name" value="GNAT"/>
    <property type="match status" value="1"/>
</dbReference>
<evidence type="ECO:0000313" key="3">
    <source>
        <dbReference type="EMBL" id="MCC0179068.1"/>
    </source>
</evidence>
<organism evidence="3 4">
    <name type="scientific">Waterburya agarophytonicola KI4</name>
    <dbReference type="NCBI Taxonomy" id="2874699"/>
    <lineage>
        <taxon>Bacteria</taxon>
        <taxon>Bacillati</taxon>
        <taxon>Cyanobacteriota</taxon>
        <taxon>Cyanophyceae</taxon>
        <taxon>Pleurocapsales</taxon>
        <taxon>Hyellaceae</taxon>
        <taxon>Waterburya</taxon>
        <taxon>Waterburya agarophytonicola</taxon>
    </lineage>
</organism>
<dbReference type="InterPro" id="IPR050769">
    <property type="entry name" value="NAT_camello-type"/>
</dbReference>
<evidence type="ECO:0000259" key="2">
    <source>
        <dbReference type="PROSITE" id="PS51186"/>
    </source>
</evidence>
<dbReference type="Proteomes" id="UP000729733">
    <property type="component" value="Unassembled WGS sequence"/>
</dbReference>
<dbReference type="InterPro" id="IPR000182">
    <property type="entry name" value="GNAT_dom"/>
</dbReference>
<keyword evidence="1" id="KW-0808">Transferase</keyword>
<feature type="domain" description="N-acetyltransferase" evidence="2">
    <location>
        <begin position="8"/>
        <end position="160"/>
    </location>
</feature>
<protein>
    <submittedName>
        <fullName evidence="3">GNAT family N-acetyltransferase</fullName>
    </submittedName>
</protein>
<keyword evidence="4" id="KW-1185">Reference proteome</keyword>
<evidence type="ECO:0000256" key="1">
    <source>
        <dbReference type="ARBA" id="ARBA00022679"/>
    </source>
</evidence>
<dbReference type="PANTHER" id="PTHR13947:SF37">
    <property type="entry name" value="LD18367P"/>
    <property type="match status" value="1"/>
</dbReference>
<dbReference type="AlphaFoldDB" id="A0A964FKZ6"/>
<dbReference type="EMBL" id="JADWDC010000065">
    <property type="protein sequence ID" value="MCC0179068.1"/>
    <property type="molecule type" value="Genomic_DNA"/>
</dbReference>
<sequence>MKQNYQEFVIRDWQKSDRDGAAEVIRQVLEEYGLPWQPNLADRDVIEVESTYLEMGGEFWVVEQQGEIVGTAAYQPIARGQNAVEIRKMYLLPTVRGRGLGVYLLEQLEQTIAIKDYQEIWIETATVLKEAVRLYELNNYKPASGVETARCDLVYLKRLQHHQPNKK</sequence>
<dbReference type="CDD" id="cd04301">
    <property type="entry name" value="NAT_SF"/>
    <property type="match status" value="1"/>
</dbReference>
<dbReference type="PANTHER" id="PTHR13947">
    <property type="entry name" value="GNAT FAMILY N-ACETYLTRANSFERASE"/>
    <property type="match status" value="1"/>
</dbReference>
<proteinExistence type="predicted"/>
<gene>
    <name evidence="3" type="ORF">I4641_19045</name>
</gene>
<dbReference type="Pfam" id="PF00583">
    <property type="entry name" value="Acetyltransf_1"/>
    <property type="match status" value="1"/>
</dbReference>